<dbReference type="InterPro" id="IPR039421">
    <property type="entry name" value="Type_1_exporter"/>
</dbReference>
<dbReference type="Gene3D" id="1.20.1560.10">
    <property type="entry name" value="ABC transporter type 1, transmembrane domain"/>
    <property type="match status" value="2"/>
</dbReference>
<keyword evidence="2 5" id="KW-0812">Transmembrane</keyword>
<dbReference type="PANTHER" id="PTHR24222:SF76">
    <property type="entry name" value="MYCOBACTIN IMPORT ATP-BINDING_PERMEASE PROTEIN IRTB"/>
    <property type="match status" value="1"/>
</dbReference>
<dbReference type="GO" id="GO:0140359">
    <property type="term" value="F:ABC-type transporter activity"/>
    <property type="evidence" value="ECO:0007669"/>
    <property type="project" value="InterPro"/>
</dbReference>
<dbReference type="Proteomes" id="UP000095283">
    <property type="component" value="Unplaced"/>
</dbReference>
<accession>A0A1I7WDX0</accession>
<evidence type="ECO:0000256" key="3">
    <source>
        <dbReference type="ARBA" id="ARBA00022989"/>
    </source>
</evidence>
<dbReference type="GO" id="GO:0005886">
    <property type="term" value="C:plasma membrane"/>
    <property type="evidence" value="ECO:0007669"/>
    <property type="project" value="TreeGrafter"/>
</dbReference>
<evidence type="ECO:0000259" key="6">
    <source>
        <dbReference type="PROSITE" id="PS50929"/>
    </source>
</evidence>
<dbReference type="GO" id="GO:0005524">
    <property type="term" value="F:ATP binding"/>
    <property type="evidence" value="ECO:0007669"/>
    <property type="project" value="InterPro"/>
</dbReference>
<organism evidence="7 8">
    <name type="scientific">Heterorhabditis bacteriophora</name>
    <name type="common">Entomopathogenic nematode worm</name>
    <dbReference type="NCBI Taxonomy" id="37862"/>
    <lineage>
        <taxon>Eukaryota</taxon>
        <taxon>Metazoa</taxon>
        <taxon>Ecdysozoa</taxon>
        <taxon>Nematoda</taxon>
        <taxon>Chromadorea</taxon>
        <taxon>Rhabditida</taxon>
        <taxon>Rhabditina</taxon>
        <taxon>Rhabditomorpha</taxon>
        <taxon>Strongyloidea</taxon>
        <taxon>Heterorhabditidae</taxon>
        <taxon>Heterorhabditis</taxon>
    </lineage>
</organism>
<evidence type="ECO:0000313" key="8">
    <source>
        <dbReference type="WBParaSite" id="Hba_03102"/>
    </source>
</evidence>
<dbReference type="Pfam" id="PF00664">
    <property type="entry name" value="ABC_membrane"/>
    <property type="match status" value="1"/>
</dbReference>
<evidence type="ECO:0000256" key="1">
    <source>
        <dbReference type="ARBA" id="ARBA00004141"/>
    </source>
</evidence>
<dbReference type="SUPFAM" id="SSF90123">
    <property type="entry name" value="ABC transporter transmembrane region"/>
    <property type="match status" value="1"/>
</dbReference>
<dbReference type="InterPro" id="IPR027417">
    <property type="entry name" value="P-loop_NTPase"/>
</dbReference>
<dbReference type="SUPFAM" id="SSF52540">
    <property type="entry name" value="P-loop containing nucleoside triphosphate hydrolases"/>
    <property type="match status" value="1"/>
</dbReference>
<dbReference type="InterPro" id="IPR011527">
    <property type="entry name" value="ABC1_TM_dom"/>
</dbReference>
<keyword evidence="7" id="KW-1185">Reference proteome</keyword>
<dbReference type="PANTHER" id="PTHR24222">
    <property type="entry name" value="ABC TRANSPORTER B FAMILY"/>
    <property type="match status" value="1"/>
</dbReference>
<evidence type="ECO:0000256" key="2">
    <source>
        <dbReference type="ARBA" id="ARBA00022692"/>
    </source>
</evidence>
<comment type="subcellular location">
    <subcellularLocation>
        <location evidence="1">Membrane</location>
        <topology evidence="1">Multi-pass membrane protein</topology>
    </subcellularLocation>
</comment>
<dbReference type="WBParaSite" id="Hba_03102">
    <property type="protein sequence ID" value="Hba_03102"/>
    <property type="gene ID" value="Hba_03102"/>
</dbReference>
<dbReference type="InterPro" id="IPR036640">
    <property type="entry name" value="ABC1_TM_sf"/>
</dbReference>
<evidence type="ECO:0000313" key="7">
    <source>
        <dbReference type="Proteomes" id="UP000095283"/>
    </source>
</evidence>
<dbReference type="AlphaFoldDB" id="A0A1I7WDX0"/>
<dbReference type="PROSITE" id="PS50929">
    <property type="entry name" value="ABC_TM1F"/>
    <property type="match status" value="1"/>
</dbReference>
<feature type="domain" description="ABC transmembrane type-1" evidence="6">
    <location>
        <begin position="58"/>
        <end position="186"/>
    </location>
</feature>
<keyword evidence="3 5" id="KW-1133">Transmembrane helix</keyword>
<feature type="transmembrane region" description="Helical" evidence="5">
    <location>
        <begin position="54"/>
        <end position="81"/>
    </location>
</feature>
<name>A0A1I7WDX0_HETBA</name>
<feature type="transmembrane region" description="Helical" evidence="5">
    <location>
        <begin position="101"/>
        <end position="126"/>
    </location>
</feature>
<reference evidence="8" key="1">
    <citation type="submission" date="2016-11" db="UniProtKB">
        <authorList>
            <consortium name="WormBaseParasite"/>
        </authorList>
    </citation>
    <scope>IDENTIFICATION</scope>
</reference>
<proteinExistence type="predicted"/>
<sequence length="414" mass="46545">MTENDLASENGITQTWAERLLNIVLCRGDLANEKLEARPVAVTELFRYGSRLDYIYVIIGSILAALIGVAVPLTCVLTGFICNIYLKENKQIGNDELWKHAMWLCLGFGLVGVLLLVLCYLQYYFLYTASKNVVKNLRKEFVKAVLKQEAIWFDQKHAGTITTQLNENIARIQDGIGDKIGLILSANSIKRLIEISGDAGATTEESIMNVKTVATCNGQKQMVEKYSSKLASGLIWAIRYGIPCYYDGIIHDPGIIFITTSCILIGSYFLGLLGPHMMAILKARVAAAVIYQTIDKETKADSQPFNDEQILQCNGRIEFRDVHFKYPTRYEIYNYNIIYILLFIGNVKVFKTKESPILQGLSWSASPGETVAFVGKSGCGKSTSVGFHFLNLELEEPTVNYQKKKKYIYMYYNL</sequence>
<evidence type="ECO:0000256" key="4">
    <source>
        <dbReference type="ARBA" id="ARBA00023136"/>
    </source>
</evidence>
<protein>
    <submittedName>
        <fullName evidence="8">ABC transmembrane type-1 domain-containing protein</fullName>
    </submittedName>
</protein>
<keyword evidence="4 5" id="KW-0472">Membrane</keyword>
<dbReference type="Gene3D" id="3.40.50.300">
    <property type="entry name" value="P-loop containing nucleotide triphosphate hydrolases"/>
    <property type="match status" value="2"/>
</dbReference>
<evidence type="ECO:0000256" key="5">
    <source>
        <dbReference type="SAM" id="Phobius"/>
    </source>
</evidence>
<feature type="transmembrane region" description="Helical" evidence="5">
    <location>
        <begin position="255"/>
        <end position="274"/>
    </location>
</feature>